<dbReference type="PANTHER" id="PTHR43185">
    <property type="entry name" value="FERROUS IRON TRANSPORT PROTEIN B"/>
    <property type="match status" value="1"/>
</dbReference>
<dbReference type="EMBL" id="CP003537">
    <property type="protein sequence ID" value="AGH95325.1"/>
    <property type="molecule type" value="Genomic_DNA"/>
</dbReference>
<feature type="transmembrane region" description="Helical" evidence="1">
    <location>
        <begin position="456"/>
        <end position="474"/>
    </location>
</feature>
<proteinExistence type="predicted"/>
<reference evidence="3 4" key="1">
    <citation type="journal article" date="2013" name="ISME J.">
        <title>By their genes ye shall know them: genomic signatures of predatory bacteria.</title>
        <authorList>
            <person name="Pasternak Z."/>
            <person name="Pietrokovski S."/>
            <person name="Rotem O."/>
            <person name="Gophna U."/>
            <person name="Lurie-Weinberger M.N."/>
            <person name="Jurkevitch E."/>
        </authorList>
    </citation>
    <scope>NUCLEOTIDE SEQUENCE [LARGE SCALE GENOMIC DNA]</scope>
    <source>
        <strain evidence="3 4">JSS</strain>
    </source>
</reference>
<dbReference type="NCBIfam" id="TIGR00231">
    <property type="entry name" value="small_GTP"/>
    <property type="match status" value="1"/>
</dbReference>
<dbReference type="GO" id="GO:0005886">
    <property type="term" value="C:plasma membrane"/>
    <property type="evidence" value="ECO:0007669"/>
    <property type="project" value="TreeGrafter"/>
</dbReference>
<dbReference type="Gene3D" id="3.40.50.300">
    <property type="entry name" value="P-loop containing nucleotide triphosphate hydrolases"/>
    <property type="match status" value="1"/>
</dbReference>
<dbReference type="GO" id="GO:0015093">
    <property type="term" value="F:ferrous iron transmembrane transporter activity"/>
    <property type="evidence" value="ECO:0007669"/>
    <property type="project" value="InterPro"/>
</dbReference>
<dbReference type="HOGENOM" id="CLU_013350_3_2_7"/>
<dbReference type="RefSeq" id="WP_015469815.1">
    <property type="nucleotide sequence ID" value="NC_020813.1"/>
</dbReference>
<dbReference type="PATRIC" id="fig|1184267.3.peg.1122"/>
<dbReference type="PROSITE" id="PS51711">
    <property type="entry name" value="G_FEOB"/>
    <property type="match status" value="1"/>
</dbReference>
<sequence>MSTWALVGSPNSGKTTLYNWLTGSKAKTVNYPGSTVEYSAGSVRPQLLERVAEAKELRIVDTPGIYSLVPQSEDEQVTHDVLFDKEHRVGAIDGVVVVLDATQLQRHLIIARQVLQSGYKAVFVLTMCDLIRKEGSEIDLARLKSELNSEIILFDGVLGQGLDEILQTLAAAGVPEVDAVACPQWSLDEQVEIIKWAAEVNSQTILKRDEKKSAQRLSHNLDQYLMHPIFGFVIFFSVMTVLFASIYWLAQPFMDLIDTAFATAVSAVTENIPGLVGEFLGEGLIAAIGGVVIFVPQIFILFVGIGILESTGYLARVAALIDKPLSMVGLGGRSFVPLLSGFACAIPAVMAARNITSKKERLIAQSIIPFMTCSARLPVYALMIGFLIGDSNPLMAGFVMAILYFGAIVVGALAANIIAVFIDDTAKSRLIMELPLYRRPHFLFILRQSLLKAKSFVFRAGPIILVLALVLWFATTFPRPEVAEGQDAPEATEIAQHSYAAQVGQAMEPIFRPMGVDWRVGFGLISAFAAREVFVSALALTFNISDENEDSQTQSLMTAMKEATFPDGTPIFTTASVVGILIFFMIALQCVTTVGVLKREMGSWKPALLQLFFSNLVAYCLAVTVVFVLHQFGL</sequence>
<dbReference type="Pfam" id="PF07670">
    <property type="entry name" value="Gate"/>
    <property type="match status" value="2"/>
</dbReference>
<feature type="transmembrane region" description="Helical" evidence="1">
    <location>
        <begin position="609"/>
        <end position="632"/>
    </location>
</feature>
<dbReference type="eggNOG" id="COG0370">
    <property type="taxonomic scope" value="Bacteria"/>
</dbReference>
<name>M4VA34_9BACT</name>
<dbReference type="Pfam" id="PF02421">
    <property type="entry name" value="FeoB_N"/>
    <property type="match status" value="1"/>
</dbReference>
<dbReference type="InterPro" id="IPR006073">
    <property type="entry name" value="GTP-bd"/>
</dbReference>
<keyword evidence="4" id="KW-1185">Reference proteome</keyword>
<dbReference type="InterPro" id="IPR011642">
    <property type="entry name" value="Gate_dom"/>
</dbReference>
<dbReference type="PANTHER" id="PTHR43185:SF1">
    <property type="entry name" value="FE(2+) TRANSPORTER FEOB"/>
    <property type="match status" value="1"/>
</dbReference>
<accession>M4VA34</accession>
<protein>
    <submittedName>
        <fullName evidence="3">Ferrous iron transport protein B</fullName>
    </submittedName>
</protein>
<dbReference type="Proteomes" id="UP000012040">
    <property type="component" value="Chromosome"/>
</dbReference>
<keyword evidence="1" id="KW-0812">Transmembrane</keyword>
<dbReference type="AlphaFoldDB" id="M4VA34"/>
<dbReference type="STRING" id="1184267.A11Q_1109"/>
<dbReference type="OrthoDB" id="5287725at2"/>
<evidence type="ECO:0000256" key="1">
    <source>
        <dbReference type="SAM" id="Phobius"/>
    </source>
</evidence>
<keyword evidence="1" id="KW-1133">Transmembrane helix</keyword>
<dbReference type="GO" id="GO:0005525">
    <property type="term" value="F:GTP binding"/>
    <property type="evidence" value="ECO:0007669"/>
    <property type="project" value="InterPro"/>
</dbReference>
<feature type="transmembrane region" description="Helical" evidence="1">
    <location>
        <begin position="394"/>
        <end position="422"/>
    </location>
</feature>
<dbReference type="InterPro" id="IPR005225">
    <property type="entry name" value="Small_GTP-bd"/>
</dbReference>
<dbReference type="InterPro" id="IPR030389">
    <property type="entry name" value="G_FEOB_dom"/>
</dbReference>
<feature type="transmembrane region" description="Helical" evidence="1">
    <location>
        <begin position="571"/>
        <end position="597"/>
    </location>
</feature>
<keyword evidence="1" id="KW-0472">Membrane</keyword>
<evidence type="ECO:0000313" key="3">
    <source>
        <dbReference type="EMBL" id="AGH95325.1"/>
    </source>
</evidence>
<feature type="domain" description="FeoB-type G" evidence="2">
    <location>
        <begin position="1"/>
        <end position="175"/>
    </location>
</feature>
<dbReference type="SUPFAM" id="SSF52540">
    <property type="entry name" value="P-loop containing nucleoside triphosphate hydrolases"/>
    <property type="match status" value="1"/>
</dbReference>
<dbReference type="InterPro" id="IPR027417">
    <property type="entry name" value="P-loop_NTPase"/>
</dbReference>
<feature type="transmembrane region" description="Helical" evidence="1">
    <location>
        <begin position="229"/>
        <end position="250"/>
    </location>
</feature>
<dbReference type="PRINTS" id="PR00326">
    <property type="entry name" value="GTP1OBG"/>
</dbReference>
<feature type="transmembrane region" description="Helical" evidence="1">
    <location>
        <begin position="335"/>
        <end position="355"/>
    </location>
</feature>
<organism evidence="3 4">
    <name type="scientific">Pseudobdellovibrio exovorus JSS</name>
    <dbReference type="NCBI Taxonomy" id="1184267"/>
    <lineage>
        <taxon>Bacteria</taxon>
        <taxon>Pseudomonadati</taxon>
        <taxon>Bdellovibrionota</taxon>
        <taxon>Bdellovibrionia</taxon>
        <taxon>Bdellovibrionales</taxon>
        <taxon>Pseudobdellovibrionaceae</taxon>
        <taxon>Pseudobdellovibrio</taxon>
    </lineage>
</organism>
<gene>
    <name evidence="3" type="ORF">A11Q_1109</name>
</gene>
<dbReference type="InterPro" id="IPR050860">
    <property type="entry name" value="FeoB_GTPase"/>
</dbReference>
<evidence type="ECO:0000259" key="2">
    <source>
        <dbReference type="PROSITE" id="PS51711"/>
    </source>
</evidence>
<feature type="transmembrane region" description="Helical" evidence="1">
    <location>
        <begin position="367"/>
        <end position="388"/>
    </location>
</feature>
<evidence type="ECO:0000313" key="4">
    <source>
        <dbReference type="Proteomes" id="UP000012040"/>
    </source>
</evidence>
<dbReference type="KEGG" id="bex:A11Q_1109"/>